<dbReference type="AlphaFoldDB" id="A0A6A4HUW7"/>
<evidence type="ECO:0000256" key="1">
    <source>
        <dbReference type="SAM" id="MobiDB-lite"/>
    </source>
</evidence>
<reference evidence="2" key="1">
    <citation type="journal article" date="2019" name="Environ. Microbiol.">
        <title>Fungal ecological strategies reflected in gene transcription - a case study of two litter decomposers.</title>
        <authorList>
            <person name="Barbi F."/>
            <person name="Kohler A."/>
            <person name="Barry K."/>
            <person name="Baskaran P."/>
            <person name="Daum C."/>
            <person name="Fauchery L."/>
            <person name="Ihrmark K."/>
            <person name="Kuo A."/>
            <person name="LaButti K."/>
            <person name="Lipzen A."/>
            <person name="Morin E."/>
            <person name="Grigoriev I.V."/>
            <person name="Henrissat B."/>
            <person name="Lindahl B."/>
            <person name="Martin F."/>
        </authorList>
    </citation>
    <scope>NUCLEOTIDE SEQUENCE</scope>
    <source>
        <strain evidence="2">JB14</strain>
    </source>
</reference>
<keyword evidence="3" id="KW-1185">Reference proteome</keyword>
<dbReference type="OrthoDB" id="2686745at2759"/>
<accession>A0A6A4HUW7</accession>
<organism evidence="2 3">
    <name type="scientific">Gymnopus androsaceus JB14</name>
    <dbReference type="NCBI Taxonomy" id="1447944"/>
    <lineage>
        <taxon>Eukaryota</taxon>
        <taxon>Fungi</taxon>
        <taxon>Dikarya</taxon>
        <taxon>Basidiomycota</taxon>
        <taxon>Agaricomycotina</taxon>
        <taxon>Agaricomycetes</taxon>
        <taxon>Agaricomycetidae</taxon>
        <taxon>Agaricales</taxon>
        <taxon>Marasmiineae</taxon>
        <taxon>Omphalotaceae</taxon>
        <taxon>Gymnopus</taxon>
    </lineage>
</organism>
<evidence type="ECO:0000313" key="2">
    <source>
        <dbReference type="EMBL" id="KAE9401703.1"/>
    </source>
</evidence>
<dbReference type="EMBL" id="ML769443">
    <property type="protein sequence ID" value="KAE9401703.1"/>
    <property type="molecule type" value="Genomic_DNA"/>
</dbReference>
<proteinExistence type="predicted"/>
<name>A0A6A4HUW7_9AGAR</name>
<feature type="region of interest" description="Disordered" evidence="1">
    <location>
        <begin position="1"/>
        <end position="45"/>
    </location>
</feature>
<dbReference type="Proteomes" id="UP000799118">
    <property type="component" value="Unassembled WGS sequence"/>
</dbReference>
<gene>
    <name evidence="2" type="ORF">BT96DRAFT_918676</name>
</gene>
<protein>
    <submittedName>
        <fullName evidence="2">Uncharacterized protein</fullName>
    </submittedName>
</protein>
<evidence type="ECO:0000313" key="3">
    <source>
        <dbReference type="Proteomes" id="UP000799118"/>
    </source>
</evidence>
<sequence>MHRSPLSYAMQQSHTPPSRMATPRSSTTLPYDIRSRPPFRQSEADVSIDRHSDCGVIFKHPQMIRKPAGEVNRPGRGGYNLDQVANWTKEQSKEIKKYIKHVVETELDCTKSFTKQSRSSLLSIRQAALLVFPWLTNYVDLWVVDDLVRCRLRLQQAALKKKSNALLADEVRNRASRKAALEAVVAALE</sequence>